<keyword evidence="1" id="KW-1133">Transmembrane helix</keyword>
<dbReference type="AlphaFoldDB" id="A0A7G9YRH6"/>
<gene>
    <name evidence="2" type="ORF">BPLLOOKG_00028</name>
    <name evidence="3" type="ORF">EGELPFMD_00030</name>
</gene>
<protein>
    <recommendedName>
        <fullName evidence="4">SigmaK-factor processing regulatory protein BofA</fullName>
    </recommendedName>
</protein>
<sequence length="83" mass="8628">MTGILELSVLVLAIIAAIILYKVLKTVKHMLVNTVVGIVLLVVANLALGLDIAYSWVVILICAIGGAVGAVLVIGCHYLGLAF</sequence>
<evidence type="ECO:0000313" key="2">
    <source>
        <dbReference type="EMBL" id="QNO43802.1"/>
    </source>
</evidence>
<name>A0A7G9YRH6_9EURY</name>
<organism evidence="3">
    <name type="scientific">Candidatus Methanogaster sp. ANME-2c ERB4</name>
    <dbReference type="NCBI Taxonomy" id="2759911"/>
    <lineage>
        <taxon>Archaea</taxon>
        <taxon>Methanobacteriati</taxon>
        <taxon>Methanobacteriota</taxon>
        <taxon>Stenosarchaea group</taxon>
        <taxon>Methanomicrobia</taxon>
        <taxon>Methanosarcinales</taxon>
        <taxon>ANME-2 cluster</taxon>
        <taxon>Candidatus Methanogasteraceae</taxon>
        <taxon>Candidatus Methanogaster</taxon>
    </lineage>
</organism>
<proteinExistence type="predicted"/>
<feature type="transmembrane region" description="Helical" evidence="1">
    <location>
        <begin position="31"/>
        <end position="50"/>
    </location>
</feature>
<dbReference type="Pfam" id="PF07441">
    <property type="entry name" value="BofA"/>
    <property type="match status" value="1"/>
</dbReference>
<keyword evidence="1" id="KW-0472">Membrane</keyword>
<dbReference type="InterPro" id="IPR010001">
    <property type="entry name" value="BofA"/>
</dbReference>
<accession>A0A7G9YRH6</accession>
<feature type="transmembrane region" description="Helical" evidence="1">
    <location>
        <begin position="6"/>
        <end position="24"/>
    </location>
</feature>
<reference evidence="3" key="1">
    <citation type="submission" date="2020-06" db="EMBL/GenBank/DDBJ databases">
        <title>Unique genomic features of the anaerobic methanotrophic archaea.</title>
        <authorList>
            <person name="Chadwick G.L."/>
            <person name="Skennerton C.T."/>
            <person name="Laso-Perez R."/>
            <person name="Leu A.O."/>
            <person name="Speth D.R."/>
            <person name="Yu H."/>
            <person name="Morgan-Lang C."/>
            <person name="Hatzenpichler R."/>
            <person name="Goudeau D."/>
            <person name="Malmstrom R."/>
            <person name="Brazelton W.J."/>
            <person name="Woyke T."/>
            <person name="Hallam S.J."/>
            <person name="Tyson G.W."/>
            <person name="Wegener G."/>
            <person name="Boetius A."/>
            <person name="Orphan V."/>
        </authorList>
    </citation>
    <scope>NUCLEOTIDE SEQUENCE</scope>
</reference>
<dbReference type="EMBL" id="MT631442">
    <property type="protein sequence ID" value="QNO50610.1"/>
    <property type="molecule type" value="Genomic_DNA"/>
</dbReference>
<evidence type="ECO:0000256" key="1">
    <source>
        <dbReference type="SAM" id="Phobius"/>
    </source>
</evidence>
<feature type="transmembrane region" description="Helical" evidence="1">
    <location>
        <begin position="56"/>
        <end position="81"/>
    </location>
</feature>
<evidence type="ECO:0000313" key="3">
    <source>
        <dbReference type="EMBL" id="QNO50610.1"/>
    </source>
</evidence>
<evidence type="ECO:0008006" key="4">
    <source>
        <dbReference type="Google" id="ProtNLM"/>
    </source>
</evidence>
<keyword evidence="1" id="KW-0812">Transmembrane</keyword>
<dbReference type="EMBL" id="MT630864">
    <property type="protein sequence ID" value="QNO43802.1"/>
    <property type="molecule type" value="Genomic_DNA"/>
</dbReference>